<dbReference type="InParanoid" id="A0A1S3C2V1"/>
<feature type="transmembrane region" description="Helical" evidence="8">
    <location>
        <begin position="591"/>
        <end position="615"/>
    </location>
</feature>
<accession>A0A1S3C2V1</accession>
<dbReference type="GO" id="GO:0005886">
    <property type="term" value="C:plasma membrane"/>
    <property type="evidence" value="ECO:0007669"/>
    <property type="project" value="TreeGrafter"/>
</dbReference>
<reference evidence="11" key="1">
    <citation type="submission" date="2025-08" db="UniProtKB">
        <authorList>
            <consortium name="RefSeq"/>
        </authorList>
    </citation>
    <scope>IDENTIFICATION</scope>
    <source>
        <tissue evidence="11">Stem</tissue>
    </source>
</reference>
<name>A0A1S3C2V1_CUCME</name>
<dbReference type="eggNOG" id="KOG0504">
    <property type="taxonomic scope" value="Eukaryota"/>
</dbReference>
<evidence type="ECO:0000313" key="11">
    <source>
        <dbReference type="RefSeq" id="XP_008456239.2"/>
    </source>
</evidence>
<feature type="repeat" description="ANK" evidence="7">
    <location>
        <begin position="391"/>
        <end position="411"/>
    </location>
</feature>
<dbReference type="AlphaFoldDB" id="A0A1S3C2V1"/>
<dbReference type="InterPro" id="IPR036770">
    <property type="entry name" value="Ankyrin_rpt-contain_sf"/>
</dbReference>
<evidence type="ECO:0000256" key="8">
    <source>
        <dbReference type="SAM" id="Phobius"/>
    </source>
</evidence>
<protein>
    <submittedName>
        <fullName evidence="11">Ankyrin repeat-containing protein BDA1-like</fullName>
    </submittedName>
</protein>
<dbReference type="Gene3D" id="1.25.40.20">
    <property type="entry name" value="Ankyrin repeat-containing domain"/>
    <property type="match status" value="2"/>
</dbReference>
<keyword evidence="5 7" id="KW-0040">ANK repeat</keyword>
<dbReference type="Proteomes" id="UP001652600">
    <property type="component" value="Chromosome 5"/>
</dbReference>
<dbReference type="SUPFAM" id="SSF48403">
    <property type="entry name" value="Ankyrin repeat"/>
    <property type="match status" value="2"/>
</dbReference>
<dbReference type="PROSITE" id="PS50088">
    <property type="entry name" value="ANK_REPEAT"/>
    <property type="match status" value="3"/>
</dbReference>
<feature type="repeat" description="ANK" evidence="7">
    <location>
        <begin position="287"/>
        <end position="319"/>
    </location>
</feature>
<proteinExistence type="predicted"/>
<dbReference type="PANTHER" id="PTHR24186">
    <property type="entry name" value="PROTEIN PHOSPHATASE 1 REGULATORY SUBUNIT"/>
    <property type="match status" value="1"/>
</dbReference>
<dbReference type="Pfam" id="PF12796">
    <property type="entry name" value="Ank_2"/>
    <property type="match status" value="4"/>
</dbReference>
<organism evidence="10 11">
    <name type="scientific">Cucumis melo</name>
    <name type="common">Muskmelon</name>
    <dbReference type="NCBI Taxonomy" id="3656"/>
    <lineage>
        <taxon>Eukaryota</taxon>
        <taxon>Viridiplantae</taxon>
        <taxon>Streptophyta</taxon>
        <taxon>Embryophyta</taxon>
        <taxon>Tracheophyta</taxon>
        <taxon>Spermatophyta</taxon>
        <taxon>Magnoliopsida</taxon>
        <taxon>eudicotyledons</taxon>
        <taxon>Gunneridae</taxon>
        <taxon>Pentapetalae</taxon>
        <taxon>rosids</taxon>
        <taxon>fabids</taxon>
        <taxon>Cucurbitales</taxon>
        <taxon>Cucurbitaceae</taxon>
        <taxon>Benincaseae</taxon>
        <taxon>Cucumis</taxon>
    </lineage>
</organism>
<dbReference type="GeneID" id="103496241"/>
<dbReference type="KEGG" id="cmo:103496241"/>
<dbReference type="InterPro" id="IPR002110">
    <property type="entry name" value="Ankyrin_rpt"/>
</dbReference>
<feature type="domain" description="PGG" evidence="9">
    <location>
        <begin position="513"/>
        <end position="612"/>
    </location>
</feature>
<feature type="transmembrane region" description="Helical" evidence="8">
    <location>
        <begin position="556"/>
        <end position="579"/>
    </location>
</feature>
<sequence>MDSQKSTTYQIPLSESMDSNLYKYVSSGDYNHFVSLIDVDPSLLHQTTVSKNTILHVAAIFNKKNIAQEITRRWPSILYTTNSKDDTALHLAARLGSFQVVEHLIECAMKEKEDHDYGNGDLEAVGRNKELMTMVNLEKDTVLHDAIRNGHREIAKLLVKKCPALAAYANREGDSPLFLAAEKDYLEVAGMILSVNSNCLYGGRDGANALHAIIIRTLKRYTRSLLETPIRVYLASPVLYANNFLPKLLELPYWERKITYKLSPPRKDLIRELLNKCSNILVEPDNHGWLPLHYAANLGSKELVELILNHKPSMAYTKDNNGISALHLAAKEGCISVLKTFTKLRPDSCELTDLRDRTALHFAVANHQAYAVRKMLEFGSFRNLVNQRDIDGNTPLHLAAIVGDFVIVMMLAANERVDKKIMNNAGFTTNDIIRSSLKFSWYEKSYSVARLEFDGALRGIQQALNRKPITNNPLLEDDEPKPNVTQQETNAAIIINKAANRQLKKSQIWSQVSDANLVVATIIATVTFSAAFQVPGGYNNNGIAVLRRAKQFRLYMLYDALSFGFAAASMFITFFTGLFGVGSGFSYPRRWMTFLTGLSVWFMVFAFMMGTSLAVDEHSKRGWVARYVPCISFISPVFLLGVLAVNWFTYFP</sequence>
<feature type="transmembrane region" description="Helical" evidence="8">
    <location>
        <begin position="627"/>
        <end position="650"/>
    </location>
</feature>
<evidence type="ECO:0000313" key="10">
    <source>
        <dbReference type="Proteomes" id="UP001652600"/>
    </source>
</evidence>
<dbReference type="InterPro" id="IPR026961">
    <property type="entry name" value="PGG_dom"/>
</dbReference>
<keyword evidence="10" id="KW-1185">Reference proteome</keyword>
<evidence type="ECO:0000256" key="4">
    <source>
        <dbReference type="ARBA" id="ARBA00022989"/>
    </source>
</evidence>
<dbReference type="Pfam" id="PF13962">
    <property type="entry name" value="PGG"/>
    <property type="match status" value="1"/>
</dbReference>
<evidence type="ECO:0000259" key="9">
    <source>
        <dbReference type="Pfam" id="PF13962"/>
    </source>
</evidence>
<keyword evidence="2 8" id="KW-0812">Transmembrane</keyword>
<evidence type="ECO:0000256" key="6">
    <source>
        <dbReference type="ARBA" id="ARBA00023136"/>
    </source>
</evidence>
<evidence type="ECO:0000256" key="7">
    <source>
        <dbReference type="PROSITE-ProRule" id="PRU00023"/>
    </source>
</evidence>
<dbReference type="PANTHER" id="PTHR24186:SF50">
    <property type="entry name" value="ANKYRIN REPEAT-CONTAINING PROTEIN ITN1-LIKE ISOFORM X1"/>
    <property type="match status" value="1"/>
</dbReference>
<evidence type="ECO:0000256" key="1">
    <source>
        <dbReference type="ARBA" id="ARBA00004141"/>
    </source>
</evidence>
<keyword evidence="6 8" id="KW-0472">Membrane</keyword>
<dbReference type="SMART" id="SM00248">
    <property type="entry name" value="ANK"/>
    <property type="match status" value="8"/>
</dbReference>
<gene>
    <name evidence="11" type="primary">LOC103496241</name>
</gene>
<dbReference type="RefSeq" id="XP_008456239.2">
    <property type="nucleotide sequence ID" value="XM_008458017.2"/>
</dbReference>
<feature type="repeat" description="ANK" evidence="7">
    <location>
        <begin position="84"/>
        <end position="106"/>
    </location>
</feature>
<keyword evidence="3" id="KW-0677">Repeat</keyword>
<keyword evidence="4 8" id="KW-1133">Transmembrane helix</keyword>
<evidence type="ECO:0000256" key="2">
    <source>
        <dbReference type="ARBA" id="ARBA00022692"/>
    </source>
</evidence>
<evidence type="ECO:0000256" key="3">
    <source>
        <dbReference type="ARBA" id="ARBA00022737"/>
    </source>
</evidence>
<dbReference type="PROSITE" id="PS50297">
    <property type="entry name" value="ANK_REP_REGION"/>
    <property type="match status" value="3"/>
</dbReference>
<dbReference type="Gramene" id="MELO3C004399.2.1">
    <property type="protein sequence ID" value="MELO3C004399.2.1"/>
    <property type="gene ID" value="MELO3C004399.2"/>
</dbReference>
<comment type="subcellular location">
    <subcellularLocation>
        <location evidence="1">Membrane</location>
        <topology evidence="1">Multi-pass membrane protein</topology>
    </subcellularLocation>
</comment>
<evidence type="ECO:0000256" key="5">
    <source>
        <dbReference type="ARBA" id="ARBA00023043"/>
    </source>
</evidence>